<dbReference type="SUPFAM" id="SSF54060">
    <property type="entry name" value="His-Me finger endonucleases"/>
    <property type="match status" value="2"/>
</dbReference>
<dbReference type="InterPro" id="IPR003647">
    <property type="entry name" value="Intron_nuc_1_rpt"/>
</dbReference>
<dbReference type="InterPro" id="IPR044925">
    <property type="entry name" value="His-Me_finger_sf"/>
</dbReference>
<dbReference type="InterPro" id="IPR036388">
    <property type="entry name" value="WH-like_DNA-bd_sf"/>
</dbReference>
<dbReference type="EMBL" id="MN740595">
    <property type="protein sequence ID" value="QHS78228.1"/>
    <property type="molecule type" value="Genomic_DNA"/>
</dbReference>
<feature type="domain" description="HNH nuclease" evidence="1">
    <location>
        <begin position="229"/>
        <end position="278"/>
    </location>
</feature>
<dbReference type="SMART" id="SM00497">
    <property type="entry name" value="IENR1"/>
    <property type="match status" value="2"/>
</dbReference>
<dbReference type="Gene3D" id="1.10.10.10">
    <property type="entry name" value="Winged helix-like DNA-binding domain superfamily/Winged helix DNA-binding domain"/>
    <property type="match status" value="2"/>
</dbReference>
<sequence length="352" mass="40684">MTELTNIFTELSLEDEIWKECLKYPGYFVSSEGRLRTPSSHISRATPEKKSGYIQVSVKDFTGKRSMQSLHRIVAETFIPNPENKPEVDHINGIRSNAKVSNLRWATRIENASNKIFPNYVPKNRPIDQYDLDDNFIKTWKSVKDILEFYKYNIKTLRQACQGKIDTCGGYKWYYHDEKLVIIDEKWIDFKIKNKNIQVSSAGRILTVGGRKTYGSCRTNNQGKDSYMDYMSLNVHRIVMLAFHPREDANKLCVDHIDANKKNNALSNLRWATYSENSQHAHNMGAYTNRNLATKAVIQLSKEGKFIKKFESISDASREVNTGKSHISKCCKGRRNTCAGFKWVFESEYNKE</sequence>
<dbReference type="Pfam" id="PF13392">
    <property type="entry name" value="HNH_3"/>
    <property type="match status" value="2"/>
</dbReference>
<evidence type="ECO:0000259" key="1">
    <source>
        <dbReference type="SMART" id="SM00507"/>
    </source>
</evidence>
<dbReference type="SMART" id="SM00507">
    <property type="entry name" value="HNHc"/>
    <property type="match status" value="2"/>
</dbReference>
<proteinExistence type="predicted"/>
<dbReference type="InterPro" id="IPR010896">
    <property type="entry name" value="NUMOD1"/>
</dbReference>
<protein>
    <recommendedName>
        <fullName evidence="1">HNH nuclease domain-containing protein</fullName>
    </recommendedName>
</protein>
<dbReference type="SUPFAM" id="SSF64496">
    <property type="entry name" value="DNA-binding domain of intron-encoded endonucleases"/>
    <property type="match status" value="1"/>
</dbReference>
<reference evidence="2" key="1">
    <citation type="journal article" date="2020" name="Nature">
        <title>Giant virus diversity and host interactions through global metagenomics.</title>
        <authorList>
            <person name="Schulz F."/>
            <person name="Roux S."/>
            <person name="Paez-Espino D."/>
            <person name="Jungbluth S."/>
            <person name="Walsh D.A."/>
            <person name="Denef V.J."/>
            <person name="McMahon K.D."/>
            <person name="Konstantinidis K.T."/>
            <person name="Eloe-Fadrosh E.A."/>
            <person name="Kyrpides N.C."/>
            <person name="Woyke T."/>
        </authorList>
    </citation>
    <scope>NUCLEOTIDE SEQUENCE</scope>
    <source>
        <strain evidence="2">GVMAG-S-1021933-23</strain>
    </source>
</reference>
<dbReference type="Pfam" id="PF07453">
    <property type="entry name" value="NUMOD1"/>
    <property type="match status" value="1"/>
</dbReference>
<feature type="domain" description="HNH nuclease" evidence="1">
    <location>
        <begin position="64"/>
        <end position="112"/>
    </location>
</feature>
<name>A0A6C0AER1_9ZZZZ</name>
<accession>A0A6C0AER1</accession>
<dbReference type="AlphaFoldDB" id="A0A6C0AER1"/>
<evidence type="ECO:0000313" key="2">
    <source>
        <dbReference type="EMBL" id="QHS78228.1"/>
    </source>
</evidence>
<dbReference type="Gene3D" id="3.90.75.20">
    <property type="match status" value="2"/>
</dbReference>
<dbReference type="InterPro" id="IPR003615">
    <property type="entry name" value="HNH_nuc"/>
</dbReference>
<organism evidence="2">
    <name type="scientific">viral metagenome</name>
    <dbReference type="NCBI Taxonomy" id="1070528"/>
    <lineage>
        <taxon>unclassified sequences</taxon>
        <taxon>metagenomes</taxon>
        <taxon>organismal metagenomes</taxon>
    </lineage>
</organism>